<name>A0AAD2FX90_9STRA</name>
<comment type="caution">
    <text evidence="2">The sequence shown here is derived from an EMBL/GenBank/DDBJ whole genome shotgun (WGS) entry which is preliminary data.</text>
</comment>
<dbReference type="Gene3D" id="3.30.900.20">
    <property type="match status" value="1"/>
</dbReference>
<reference evidence="2" key="1">
    <citation type="submission" date="2023-08" db="EMBL/GenBank/DDBJ databases">
        <authorList>
            <person name="Audoor S."/>
            <person name="Bilcke G."/>
        </authorList>
    </citation>
    <scope>NUCLEOTIDE SEQUENCE</scope>
</reference>
<feature type="compositionally biased region" description="Basic residues" evidence="1">
    <location>
        <begin position="17"/>
        <end position="27"/>
    </location>
</feature>
<protein>
    <submittedName>
        <fullName evidence="2">Uncharacterized protein</fullName>
    </submittedName>
</protein>
<gene>
    <name evidence="2" type="ORF">CYCCA115_LOCUS15699</name>
</gene>
<dbReference type="EMBL" id="CAKOGP040001881">
    <property type="protein sequence ID" value="CAJ1955329.1"/>
    <property type="molecule type" value="Genomic_DNA"/>
</dbReference>
<dbReference type="AlphaFoldDB" id="A0AAD2FX90"/>
<dbReference type="Proteomes" id="UP001295423">
    <property type="component" value="Unassembled WGS sequence"/>
</dbReference>
<proteinExistence type="predicted"/>
<sequence>MNPTPLLKKTPPVDHHRPGKRTYRRRTVSSSKAPSVVRRHGRDARNQTSTDDDIIVRLPIKSIVPLSWILSSATQILVDHLLFSRGVIPLSVPQLRDNKQGEVLKSRSQRRKVAQCRTRLESWHLEWSQIDRRILENCSCILISLGPSFLRSKEFYILNVAEERKILERHPALKLPPVHALARRLLPRIVESDTDLPCRSAPSFQISVSLFVKAEALERASNDESIEMSNLFIRRPGYMLPTATTTKANQRVTYINILNADRNDETEVKISESIGVADGAHWVSLRSSIKGFRLSG</sequence>
<evidence type="ECO:0000313" key="2">
    <source>
        <dbReference type="EMBL" id="CAJ1955329.1"/>
    </source>
</evidence>
<dbReference type="InterPro" id="IPR053729">
    <property type="entry name" value="MAD2L1BP_domain_sf"/>
</dbReference>
<evidence type="ECO:0000313" key="3">
    <source>
        <dbReference type="Proteomes" id="UP001295423"/>
    </source>
</evidence>
<keyword evidence="3" id="KW-1185">Reference proteome</keyword>
<feature type="region of interest" description="Disordered" evidence="1">
    <location>
        <begin position="1"/>
        <end position="48"/>
    </location>
</feature>
<evidence type="ECO:0000256" key="1">
    <source>
        <dbReference type="SAM" id="MobiDB-lite"/>
    </source>
</evidence>
<organism evidence="2 3">
    <name type="scientific">Cylindrotheca closterium</name>
    <dbReference type="NCBI Taxonomy" id="2856"/>
    <lineage>
        <taxon>Eukaryota</taxon>
        <taxon>Sar</taxon>
        <taxon>Stramenopiles</taxon>
        <taxon>Ochrophyta</taxon>
        <taxon>Bacillariophyta</taxon>
        <taxon>Bacillariophyceae</taxon>
        <taxon>Bacillariophycidae</taxon>
        <taxon>Bacillariales</taxon>
        <taxon>Bacillariaceae</taxon>
        <taxon>Cylindrotheca</taxon>
    </lineage>
</organism>
<accession>A0AAD2FX90</accession>